<feature type="chain" id="PRO_5014152813" description="Pectinesterase inhibitor 10-like" evidence="2">
    <location>
        <begin position="21"/>
        <end position="92"/>
    </location>
</feature>
<keyword evidence="4" id="KW-1185">Reference proteome</keyword>
<dbReference type="Proteomes" id="UP000233551">
    <property type="component" value="Unassembled WGS sequence"/>
</dbReference>
<evidence type="ECO:0008006" key="5">
    <source>
        <dbReference type="Google" id="ProtNLM"/>
    </source>
</evidence>
<feature type="compositionally biased region" description="Low complexity" evidence="1">
    <location>
        <begin position="38"/>
        <end position="49"/>
    </location>
</feature>
<gene>
    <name evidence="3" type="ORF">CRG98_045018</name>
</gene>
<organism evidence="3 4">
    <name type="scientific">Punica granatum</name>
    <name type="common">Pomegranate</name>
    <dbReference type="NCBI Taxonomy" id="22663"/>
    <lineage>
        <taxon>Eukaryota</taxon>
        <taxon>Viridiplantae</taxon>
        <taxon>Streptophyta</taxon>
        <taxon>Embryophyta</taxon>
        <taxon>Tracheophyta</taxon>
        <taxon>Spermatophyta</taxon>
        <taxon>Magnoliopsida</taxon>
        <taxon>eudicotyledons</taxon>
        <taxon>Gunneridae</taxon>
        <taxon>Pentapetalae</taxon>
        <taxon>rosids</taxon>
        <taxon>malvids</taxon>
        <taxon>Myrtales</taxon>
        <taxon>Lythraceae</taxon>
        <taxon>Punica</taxon>
    </lineage>
</organism>
<feature type="region of interest" description="Disordered" evidence="1">
    <location>
        <begin position="28"/>
        <end position="92"/>
    </location>
</feature>
<reference evidence="3 4" key="1">
    <citation type="submission" date="2017-11" db="EMBL/GenBank/DDBJ databases">
        <title>De-novo sequencing of pomegranate (Punica granatum L.) genome.</title>
        <authorList>
            <person name="Akparov Z."/>
            <person name="Amiraslanov A."/>
            <person name="Hajiyeva S."/>
            <person name="Abbasov M."/>
            <person name="Kaur K."/>
            <person name="Hamwieh A."/>
            <person name="Solovyev V."/>
            <person name="Salamov A."/>
            <person name="Braich B."/>
            <person name="Kosarev P."/>
            <person name="Mahmoud A."/>
            <person name="Hajiyev E."/>
            <person name="Babayeva S."/>
            <person name="Izzatullayeva V."/>
            <person name="Mammadov A."/>
            <person name="Mammadov A."/>
            <person name="Sharifova S."/>
            <person name="Ojaghi J."/>
            <person name="Eynullazada K."/>
            <person name="Bayramov B."/>
            <person name="Abdulazimova A."/>
            <person name="Shahmuradov I."/>
        </authorList>
    </citation>
    <scope>NUCLEOTIDE SEQUENCE [LARGE SCALE GENOMIC DNA]</scope>
    <source>
        <strain evidence="4">cv. AG2017</strain>
        <tissue evidence="3">Leaf</tissue>
    </source>
</reference>
<evidence type="ECO:0000256" key="2">
    <source>
        <dbReference type="SAM" id="SignalP"/>
    </source>
</evidence>
<dbReference type="AlphaFoldDB" id="A0A2I0HSE2"/>
<keyword evidence="2" id="KW-0732">Signal</keyword>
<sequence length="92" mass="9428">MTKLCFFALIALLFVHLALSADPPHISPFPTPKLAVDSTPNLSPSKPTTSPTPAPANMPHDSISSSPLLPPSNATPASSPSTSPSPPSQSLC</sequence>
<proteinExistence type="predicted"/>
<feature type="signal peptide" evidence="2">
    <location>
        <begin position="1"/>
        <end position="20"/>
    </location>
</feature>
<comment type="caution">
    <text evidence="3">The sequence shown here is derived from an EMBL/GenBank/DDBJ whole genome shotgun (WGS) entry which is preliminary data.</text>
</comment>
<dbReference type="EMBL" id="PGOL01005811">
    <property type="protein sequence ID" value="PKI34624.1"/>
    <property type="molecule type" value="Genomic_DNA"/>
</dbReference>
<protein>
    <recommendedName>
        <fullName evidence="5">Pectinesterase inhibitor 10-like</fullName>
    </recommendedName>
</protein>
<accession>A0A2I0HSE2</accession>
<evidence type="ECO:0000313" key="3">
    <source>
        <dbReference type="EMBL" id="PKI34624.1"/>
    </source>
</evidence>
<feature type="compositionally biased region" description="Pro residues" evidence="1">
    <location>
        <begin position="83"/>
        <end position="92"/>
    </location>
</feature>
<name>A0A2I0HSE2_PUNGR</name>
<feature type="compositionally biased region" description="Low complexity" evidence="1">
    <location>
        <begin position="62"/>
        <end position="82"/>
    </location>
</feature>
<evidence type="ECO:0000313" key="4">
    <source>
        <dbReference type="Proteomes" id="UP000233551"/>
    </source>
</evidence>
<evidence type="ECO:0000256" key="1">
    <source>
        <dbReference type="SAM" id="MobiDB-lite"/>
    </source>
</evidence>